<evidence type="ECO:0000313" key="12">
    <source>
        <dbReference type="Proteomes" id="UP000663882"/>
    </source>
</evidence>
<dbReference type="GO" id="GO:0005886">
    <property type="term" value="C:plasma membrane"/>
    <property type="evidence" value="ECO:0007669"/>
    <property type="project" value="UniProtKB-SubCell"/>
</dbReference>
<feature type="transmembrane region" description="Helical" evidence="9">
    <location>
        <begin position="241"/>
        <end position="262"/>
    </location>
</feature>
<dbReference type="Gene3D" id="1.20.1070.10">
    <property type="entry name" value="Rhodopsin 7-helix transmembrane proteins"/>
    <property type="match status" value="1"/>
</dbReference>
<name>A0A814R452_9BILA</name>
<feature type="transmembrane region" description="Helical" evidence="9">
    <location>
        <begin position="135"/>
        <end position="156"/>
    </location>
</feature>
<dbReference type="GO" id="GO:0042277">
    <property type="term" value="F:peptide binding"/>
    <property type="evidence" value="ECO:0007669"/>
    <property type="project" value="TreeGrafter"/>
</dbReference>
<proteinExistence type="predicted"/>
<feature type="transmembrane region" description="Helical" evidence="9">
    <location>
        <begin position="282"/>
        <end position="302"/>
    </location>
</feature>
<feature type="domain" description="G-protein coupled receptors family 1 profile" evidence="10">
    <location>
        <begin position="34"/>
        <end position="295"/>
    </location>
</feature>
<dbReference type="Proteomes" id="UP000663882">
    <property type="component" value="Unassembled WGS sequence"/>
</dbReference>
<keyword evidence="7" id="KW-0675">Receptor</keyword>
<evidence type="ECO:0000256" key="4">
    <source>
        <dbReference type="ARBA" id="ARBA00022989"/>
    </source>
</evidence>
<dbReference type="InterPro" id="IPR017452">
    <property type="entry name" value="GPCR_Rhodpsn_7TM"/>
</dbReference>
<keyword evidence="2" id="KW-1003">Cell membrane</keyword>
<evidence type="ECO:0000256" key="6">
    <source>
        <dbReference type="ARBA" id="ARBA00023136"/>
    </source>
</evidence>
<dbReference type="SUPFAM" id="SSF81321">
    <property type="entry name" value="Family A G protein-coupled receptor-like"/>
    <property type="match status" value="1"/>
</dbReference>
<evidence type="ECO:0000256" key="2">
    <source>
        <dbReference type="ARBA" id="ARBA00022475"/>
    </source>
</evidence>
<reference evidence="11" key="1">
    <citation type="submission" date="2021-02" db="EMBL/GenBank/DDBJ databases">
        <authorList>
            <person name="Nowell W R."/>
        </authorList>
    </citation>
    <scope>NUCLEOTIDE SEQUENCE</scope>
</reference>
<dbReference type="InterPro" id="IPR000276">
    <property type="entry name" value="GPCR_Rhodpsn"/>
</dbReference>
<dbReference type="PROSITE" id="PS50262">
    <property type="entry name" value="G_PROTEIN_RECEP_F1_2"/>
    <property type="match status" value="1"/>
</dbReference>
<evidence type="ECO:0000256" key="5">
    <source>
        <dbReference type="ARBA" id="ARBA00023040"/>
    </source>
</evidence>
<sequence>MSSSENYYIEVLTKIPIYLHRYVATILFIIGNIGNLLSILIFFKKSWKKNVCVFYFTVFLLNNTVFLNSAVLGSILIIGFNINVLNSNVILCKIFYYIAYLCSTYLPCILIFASIDRLLISSQNVDTRLYSSKRLAYFFISTSLFVLSMFSVHVLIKVNIQQFTSTLFVCYYDFSKFYLNFFIYSTLIISVVLSLALIILSIIAFNNVRHIQIIPRQQRKQIRSMNKKDFQLLRCLYVHNIIYIICTIVLVVGLVYSTTIGYGNQNSFVQAVNNFLNKFGGFLHYIPYCTSFFIFVCLSKAFRQELKRFVYKICGKDITILREEENKDLQPARNNIDLNVVVNTIALAS</sequence>
<gene>
    <name evidence="11" type="ORF">RFH988_LOCUS20648</name>
</gene>
<dbReference type="GO" id="GO:0043005">
    <property type="term" value="C:neuron projection"/>
    <property type="evidence" value="ECO:0007669"/>
    <property type="project" value="TreeGrafter"/>
</dbReference>
<evidence type="ECO:0000256" key="3">
    <source>
        <dbReference type="ARBA" id="ARBA00022692"/>
    </source>
</evidence>
<evidence type="ECO:0000256" key="9">
    <source>
        <dbReference type="SAM" id="Phobius"/>
    </source>
</evidence>
<evidence type="ECO:0000256" key="7">
    <source>
        <dbReference type="ARBA" id="ARBA00023170"/>
    </source>
</evidence>
<evidence type="ECO:0000256" key="8">
    <source>
        <dbReference type="ARBA" id="ARBA00023224"/>
    </source>
</evidence>
<dbReference type="Pfam" id="PF00001">
    <property type="entry name" value="7tm_1"/>
    <property type="match status" value="1"/>
</dbReference>
<keyword evidence="4 9" id="KW-1133">Transmembrane helix</keyword>
<dbReference type="AlphaFoldDB" id="A0A814R452"/>
<accession>A0A814R452</accession>
<feature type="transmembrane region" description="Helical" evidence="9">
    <location>
        <begin position="181"/>
        <end position="205"/>
    </location>
</feature>
<keyword evidence="3 9" id="KW-0812">Transmembrane</keyword>
<dbReference type="OrthoDB" id="10021124at2759"/>
<dbReference type="GO" id="GO:0004930">
    <property type="term" value="F:G protein-coupled receptor activity"/>
    <property type="evidence" value="ECO:0007669"/>
    <property type="project" value="UniProtKB-KW"/>
</dbReference>
<keyword evidence="6 9" id="KW-0472">Membrane</keyword>
<dbReference type="PANTHER" id="PTHR24229">
    <property type="entry name" value="NEUROPEPTIDES RECEPTOR"/>
    <property type="match status" value="1"/>
</dbReference>
<feature type="transmembrane region" description="Helical" evidence="9">
    <location>
        <begin position="55"/>
        <end position="82"/>
    </location>
</feature>
<keyword evidence="5" id="KW-0297">G-protein coupled receptor</keyword>
<feature type="transmembrane region" description="Helical" evidence="9">
    <location>
        <begin position="22"/>
        <end position="43"/>
    </location>
</feature>
<comment type="caution">
    <text evidence="11">The sequence shown here is derived from an EMBL/GenBank/DDBJ whole genome shotgun (WGS) entry which is preliminary data.</text>
</comment>
<feature type="transmembrane region" description="Helical" evidence="9">
    <location>
        <begin position="94"/>
        <end position="115"/>
    </location>
</feature>
<organism evidence="11 12">
    <name type="scientific">Rotaria sordida</name>
    <dbReference type="NCBI Taxonomy" id="392033"/>
    <lineage>
        <taxon>Eukaryota</taxon>
        <taxon>Metazoa</taxon>
        <taxon>Spiralia</taxon>
        <taxon>Gnathifera</taxon>
        <taxon>Rotifera</taxon>
        <taxon>Eurotatoria</taxon>
        <taxon>Bdelloidea</taxon>
        <taxon>Philodinida</taxon>
        <taxon>Philodinidae</taxon>
        <taxon>Rotaria</taxon>
    </lineage>
</organism>
<evidence type="ECO:0000313" key="11">
    <source>
        <dbReference type="EMBL" id="CAF1126784.1"/>
    </source>
</evidence>
<protein>
    <recommendedName>
        <fullName evidence="10">G-protein coupled receptors family 1 profile domain-containing protein</fullName>
    </recommendedName>
</protein>
<dbReference type="PANTHER" id="PTHR24229:SF40">
    <property type="entry name" value="ALLATOSTATIN C RECEPTOR 1-RELATED"/>
    <property type="match status" value="1"/>
</dbReference>
<keyword evidence="8" id="KW-0807">Transducer</keyword>
<evidence type="ECO:0000256" key="1">
    <source>
        <dbReference type="ARBA" id="ARBA00004651"/>
    </source>
</evidence>
<dbReference type="EMBL" id="CAJNOO010001276">
    <property type="protein sequence ID" value="CAF1126784.1"/>
    <property type="molecule type" value="Genomic_DNA"/>
</dbReference>
<comment type="subcellular location">
    <subcellularLocation>
        <location evidence="1">Cell membrane</location>
        <topology evidence="1">Multi-pass membrane protein</topology>
    </subcellularLocation>
</comment>
<evidence type="ECO:0000259" key="10">
    <source>
        <dbReference type="PROSITE" id="PS50262"/>
    </source>
</evidence>